<keyword evidence="11" id="KW-1185">Reference proteome</keyword>
<sequence>MKPVLSSDSVGKIEETLKKLTLANDHDKPSFNRAQLNAHNIPIGSGATGRSSRRLYDRYSMPAGIPEEAAAFFKSLGQQEDHPTGSSALLDNPEVQPQSQRSSISGFLPTRPVSHHEGDSNSIFASNASFGNLGLSNNSSRVVGGRSSQRPRSFCGIDALGSSWSMNEPSNERPGSAMSEYGPLNVSNWGTSISSSASNFGERGRTIERPKSAADIDANGLGLFHWRLANPEQDSYDNEFKRGMRNSTNSSGLTINVPDGYPLSGVARAPGSAIGRPTYENDLRSPLYSDAGLQSPIQSPMFPPNHNSRPASRPTSPAPPGLFPTSWGPDGMKRYMPQGVHNKQFASMTGGFTEADYRNDIYGHTRLVNNQRNVLKKENKTQEVVDLELLNDIPAWLRSLRLHKYTPLFEGMKWQDIIQLSDEQLTQKGVAALGARRKMLKVFEAIKEETGL</sequence>
<protein>
    <recommendedName>
        <fullName evidence="7">RNA-binding protein VTS1</fullName>
    </recommendedName>
</protein>
<name>A0ABR2WQJ5_9FUNG</name>
<comment type="subunit">
    <text evidence="6">Monomer. Binds to RNA.</text>
</comment>
<reference evidence="10 11" key="1">
    <citation type="submission" date="2023-04" db="EMBL/GenBank/DDBJ databases">
        <title>Genome of Basidiobolus ranarum AG-B5.</title>
        <authorList>
            <person name="Stajich J.E."/>
            <person name="Carter-House D."/>
            <person name="Gryganskyi A."/>
        </authorList>
    </citation>
    <scope>NUCLEOTIDE SEQUENCE [LARGE SCALE GENOMIC DNA]</scope>
    <source>
        <strain evidence="10 11">AG-B5</strain>
    </source>
</reference>
<feature type="region of interest" description="Disordered" evidence="8">
    <location>
        <begin position="76"/>
        <end position="104"/>
    </location>
</feature>
<evidence type="ECO:0000256" key="2">
    <source>
        <dbReference type="ARBA" id="ARBA00004514"/>
    </source>
</evidence>
<dbReference type="PROSITE" id="PS50105">
    <property type="entry name" value="SAM_DOMAIN"/>
    <property type="match status" value="1"/>
</dbReference>
<proteinExistence type="inferred from homology"/>
<keyword evidence="4" id="KW-0963">Cytoplasm</keyword>
<dbReference type="InterPro" id="IPR013761">
    <property type="entry name" value="SAM/pointed_sf"/>
</dbReference>
<dbReference type="PANTHER" id="PTHR12515">
    <property type="entry name" value="STERILE ALPHA MOTIF DOMAIN CONTAINING PROTEIN 4-RELATED"/>
    <property type="match status" value="1"/>
</dbReference>
<dbReference type="Pfam" id="PF07647">
    <property type="entry name" value="SAM_2"/>
    <property type="match status" value="1"/>
</dbReference>
<dbReference type="InterPro" id="IPR050897">
    <property type="entry name" value="SMAUG/VTS1_RNA-bind"/>
</dbReference>
<evidence type="ECO:0000259" key="9">
    <source>
        <dbReference type="PROSITE" id="PS50105"/>
    </source>
</evidence>
<dbReference type="GO" id="GO:0003677">
    <property type="term" value="F:DNA binding"/>
    <property type="evidence" value="ECO:0007669"/>
    <property type="project" value="UniProtKB-KW"/>
</dbReference>
<feature type="region of interest" description="Disordered" evidence="8">
    <location>
        <begin position="291"/>
        <end position="323"/>
    </location>
</feature>
<comment type="similarity">
    <text evidence="3">Belongs to the VTS1 family.</text>
</comment>
<dbReference type="InterPro" id="IPR001660">
    <property type="entry name" value="SAM"/>
</dbReference>
<evidence type="ECO:0000313" key="11">
    <source>
        <dbReference type="Proteomes" id="UP001479436"/>
    </source>
</evidence>
<organism evidence="10 11">
    <name type="scientific">Basidiobolus ranarum</name>
    <dbReference type="NCBI Taxonomy" id="34480"/>
    <lineage>
        <taxon>Eukaryota</taxon>
        <taxon>Fungi</taxon>
        <taxon>Fungi incertae sedis</taxon>
        <taxon>Zoopagomycota</taxon>
        <taxon>Entomophthoromycotina</taxon>
        <taxon>Basidiobolomycetes</taxon>
        <taxon>Basidiobolales</taxon>
        <taxon>Basidiobolaceae</taxon>
        <taxon>Basidiobolus</taxon>
    </lineage>
</organism>
<evidence type="ECO:0000256" key="6">
    <source>
        <dbReference type="ARBA" id="ARBA00024046"/>
    </source>
</evidence>
<feature type="compositionally biased region" description="Polar residues" evidence="8">
    <location>
        <begin position="84"/>
        <end position="104"/>
    </location>
</feature>
<accession>A0ABR2WQJ5</accession>
<keyword evidence="5" id="KW-0694">RNA-binding</keyword>
<dbReference type="InterPro" id="IPR037635">
    <property type="entry name" value="VTS1_SAM"/>
</dbReference>
<comment type="caution">
    <text evidence="10">The sequence shown here is derived from an EMBL/GenBank/DDBJ whole genome shotgun (WGS) entry which is preliminary data.</text>
</comment>
<evidence type="ECO:0000256" key="7">
    <source>
        <dbReference type="ARBA" id="ARBA00024136"/>
    </source>
</evidence>
<evidence type="ECO:0000256" key="1">
    <source>
        <dbReference type="ARBA" id="ARBA00004201"/>
    </source>
</evidence>
<evidence type="ECO:0000256" key="5">
    <source>
        <dbReference type="ARBA" id="ARBA00022884"/>
    </source>
</evidence>
<dbReference type="SUPFAM" id="SSF47769">
    <property type="entry name" value="SAM/Pointed domain"/>
    <property type="match status" value="1"/>
</dbReference>
<dbReference type="SMART" id="SM00454">
    <property type="entry name" value="SAM"/>
    <property type="match status" value="1"/>
</dbReference>
<dbReference type="CDD" id="cd09556">
    <property type="entry name" value="SAM_VTS1_fungal"/>
    <property type="match status" value="1"/>
</dbReference>
<evidence type="ECO:0000256" key="8">
    <source>
        <dbReference type="SAM" id="MobiDB-lite"/>
    </source>
</evidence>
<comment type="subcellular location">
    <subcellularLocation>
        <location evidence="1">Cytoplasm</location>
        <location evidence="1">P-body</location>
    </subcellularLocation>
    <subcellularLocation>
        <location evidence="2">Cytoplasm</location>
        <location evidence="2">Cytosol</location>
    </subcellularLocation>
</comment>
<gene>
    <name evidence="10" type="primary">VTS1_2</name>
    <name evidence="10" type="ORF">K7432_009258</name>
</gene>
<dbReference type="EMBL" id="JASJQH010000559">
    <property type="protein sequence ID" value="KAK9763771.1"/>
    <property type="molecule type" value="Genomic_DNA"/>
</dbReference>
<keyword evidence="10" id="KW-0238">DNA-binding</keyword>
<evidence type="ECO:0000313" key="10">
    <source>
        <dbReference type="EMBL" id="KAK9763771.1"/>
    </source>
</evidence>
<feature type="domain" description="SAM" evidence="9">
    <location>
        <begin position="391"/>
        <end position="449"/>
    </location>
</feature>
<evidence type="ECO:0000256" key="4">
    <source>
        <dbReference type="ARBA" id="ARBA00022490"/>
    </source>
</evidence>
<dbReference type="PANTHER" id="PTHR12515:SF5">
    <property type="entry name" value="PROTEIN SMAUG"/>
    <property type="match status" value="1"/>
</dbReference>
<dbReference type="Gene3D" id="1.10.150.50">
    <property type="entry name" value="Transcription Factor, Ets-1"/>
    <property type="match status" value="1"/>
</dbReference>
<evidence type="ECO:0000256" key="3">
    <source>
        <dbReference type="ARBA" id="ARBA00007325"/>
    </source>
</evidence>
<dbReference type="Proteomes" id="UP001479436">
    <property type="component" value="Unassembled WGS sequence"/>
</dbReference>